<evidence type="ECO:0000256" key="1">
    <source>
        <dbReference type="SAM" id="Phobius"/>
    </source>
</evidence>
<reference evidence="2 3" key="1">
    <citation type="submission" date="2019-03" db="EMBL/GenBank/DDBJ databases">
        <title>Genomic Encyclopedia of Type Strains, Phase IV (KMG-IV): sequencing the most valuable type-strain genomes for metagenomic binning, comparative biology and taxonomic classification.</title>
        <authorList>
            <person name="Goeker M."/>
        </authorList>
    </citation>
    <scope>NUCLEOTIDE SEQUENCE [LARGE SCALE GENOMIC DNA]</scope>
    <source>
        <strain evidence="2 3">DSM 24830</strain>
    </source>
</reference>
<feature type="transmembrane region" description="Helical" evidence="1">
    <location>
        <begin position="99"/>
        <end position="120"/>
    </location>
</feature>
<keyword evidence="1" id="KW-0472">Membrane</keyword>
<feature type="transmembrane region" description="Helical" evidence="1">
    <location>
        <begin position="74"/>
        <end position="93"/>
    </location>
</feature>
<protein>
    <recommendedName>
        <fullName evidence="4">Tic20 family protein</fullName>
    </recommendedName>
</protein>
<sequence length="143" mass="15463">MKSPNTKVASEFIAKEPRQAEDHAGTIAEAFFIANLLFVGIFYFLLWGLYFMAYKNASAVSKHHLKQTLIASSVSTSIAILLNIIILLTTGYASATALILAEVYLMVIVPAFLIAGILGFTKAVQGLDFTFPLIGRFAASAQT</sequence>
<keyword evidence="1" id="KW-0812">Transmembrane</keyword>
<evidence type="ECO:0000313" key="3">
    <source>
        <dbReference type="Proteomes" id="UP000294887"/>
    </source>
</evidence>
<dbReference type="RefSeq" id="WP_131904045.1">
    <property type="nucleotide sequence ID" value="NZ_BAAAFU010000008.1"/>
</dbReference>
<accession>A0A4V2P956</accession>
<dbReference type="AlphaFoldDB" id="A0A4V2P956"/>
<dbReference type="Proteomes" id="UP000294887">
    <property type="component" value="Unassembled WGS sequence"/>
</dbReference>
<comment type="caution">
    <text evidence="2">The sequence shown here is derived from an EMBL/GenBank/DDBJ whole genome shotgun (WGS) entry which is preliminary data.</text>
</comment>
<evidence type="ECO:0008006" key="4">
    <source>
        <dbReference type="Google" id="ProtNLM"/>
    </source>
</evidence>
<feature type="transmembrane region" description="Helical" evidence="1">
    <location>
        <begin position="30"/>
        <end position="53"/>
    </location>
</feature>
<proteinExistence type="predicted"/>
<evidence type="ECO:0000313" key="2">
    <source>
        <dbReference type="EMBL" id="TCJ88345.1"/>
    </source>
</evidence>
<name>A0A4V2P956_9GAMM</name>
<keyword evidence="3" id="KW-1185">Reference proteome</keyword>
<gene>
    <name evidence="2" type="ORF">EV695_0188</name>
</gene>
<organism evidence="2 3">
    <name type="scientific">Cocleimonas flava</name>
    <dbReference type="NCBI Taxonomy" id="634765"/>
    <lineage>
        <taxon>Bacteria</taxon>
        <taxon>Pseudomonadati</taxon>
        <taxon>Pseudomonadota</taxon>
        <taxon>Gammaproteobacteria</taxon>
        <taxon>Thiotrichales</taxon>
        <taxon>Thiotrichaceae</taxon>
        <taxon>Cocleimonas</taxon>
    </lineage>
</organism>
<keyword evidence="1" id="KW-1133">Transmembrane helix</keyword>
<dbReference type="EMBL" id="SMFQ01000002">
    <property type="protein sequence ID" value="TCJ88345.1"/>
    <property type="molecule type" value="Genomic_DNA"/>
</dbReference>